<organism evidence="1">
    <name type="scientific">Arundo donax</name>
    <name type="common">Giant reed</name>
    <name type="synonym">Donax arundinaceus</name>
    <dbReference type="NCBI Taxonomy" id="35708"/>
    <lineage>
        <taxon>Eukaryota</taxon>
        <taxon>Viridiplantae</taxon>
        <taxon>Streptophyta</taxon>
        <taxon>Embryophyta</taxon>
        <taxon>Tracheophyta</taxon>
        <taxon>Spermatophyta</taxon>
        <taxon>Magnoliopsida</taxon>
        <taxon>Liliopsida</taxon>
        <taxon>Poales</taxon>
        <taxon>Poaceae</taxon>
        <taxon>PACMAD clade</taxon>
        <taxon>Arundinoideae</taxon>
        <taxon>Arundineae</taxon>
        <taxon>Arundo</taxon>
    </lineage>
</organism>
<reference evidence="1" key="1">
    <citation type="submission" date="2014-09" db="EMBL/GenBank/DDBJ databases">
        <authorList>
            <person name="Magalhaes I.L.F."/>
            <person name="Oliveira U."/>
            <person name="Santos F.R."/>
            <person name="Vidigal T.H.D.A."/>
            <person name="Brescovit A.D."/>
            <person name="Santos A.J."/>
        </authorList>
    </citation>
    <scope>NUCLEOTIDE SEQUENCE</scope>
    <source>
        <tissue evidence="1">Shoot tissue taken approximately 20 cm above the soil surface</tissue>
    </source>
</reference>
<name>A0A0A8Y1P1_ARUDO</name>
<dbReference type="EMBL" id="GBRH01277824">
    <property type="protein sequence ID" value="JAD20071.1"/>
    <property type="molecule type" value="Transcribed_RNA"/>
</dbReference>
<dbReference type="AlphaFoldDB" id="A0A0A8Y1P1"/>
<reference evidence="1" key="2">
    <citation type="journal article" date="2015" name="Data Brief">
        <title>Shoot transcriptome of the giant reed, Arundo donax.</title>
        <authorList>
            <person name="Barrero R.A."/>
            <person name="Guerrero F.D."/>
            <person name="Moolhuijzen P."/>
            <person name="Goolsby J.A."/>
            <person name="Tidwell J."/>
            <person name="Bellgard S.E."/>
            <person name="Bellgard M.I."/>
        </authorList>
    </citation>
    <scope>NUCLEOTIDE SEQUENCE</scope>
    <source>
        <tissue evidence="1">Shoot tissue taken approximately 20 cm above the soil surface</tissue>
    </source>
</reference>
<sequence length="78" mass="9026">MSQCRALPFSRPWECEKFGSLKQCQPKCLRRRIVEKASENPSFMAAKGGFKPKGLDFDTEEMWGEFLWPFLALLHLSS</sequence>
<protein>
    <submittedName>
        <fullName evidence="1">Uncharacterized protein</fullName>
    </submittedName>
</protein>
<accession>A0A0A8Y1P1</accession>
<evidence type="ECO:0000313" key="1">
    <source>
        <dbReference type="EMBL" id="JAD20071.1"/>
    </source>
</evidence>
<proteinExistence type="predicted"/>